<dbReference type="FunCoup" id="Q7RK05">
    <property type="interactions" value="493"/>
</dbReference>
<evidence type="ECO:0000313" key="12">
    <source>
        <dbReference type="Proteomes" id="UP000008553"/>
    </source>
</evidence>
<name>Q7RK05_PLAYO</name>
<comment type="caution">
    <text evidence="11">The sequence shown here is derived from an EMBL/GenBank/DDBJ whole genome shotgun (WGS) entry which is preliminary data.</text>
</comment>
<dbReference type="PaxDb" id="73239-Q7RK05"/>
<evidence type="ECO:0000256" key="2">
    <source>
        <dbReference type="ARBA" id="ARBA00004241"/>
    </source>
</evidence>
<feature type="signal peptide" evidence="9">
    <location>
        <begin position="1"/>
        <end position="23"/>
    </location>
</feature>
<keyword evidence="8" id="KW-0325">Glycoprotein</keyword>
<protein>
    <submittedName>
        <fullName evidence="11">Membrane protein pf12</fullName>
    </submittedName>
</protein>
<dbReference type="InterPro" id="IPR051444">
    <property type="entry name" value="Parasite_Repro/Invasion_Surf"/>
</dbReference>
<dbReference type="GO" id="GO:0005886">
    <property type="term" value="C:plasma membrane"/>
    <property type="evidence" value="ECO:0007669"/>
    <property type="project" value="UniProtKB-SubCell"/>
</dbReference>
<evidence type="ECO:0000256" key="8">
    <source>
        <dbReference type="ARBA" id="ARBA00023180"/>
    </source>
</evidence>
<organism evidence="11 12">
    <name type="scientific">Plasmodium yoelii yoelii</name>
    <dbReference type="NCBI Taxonomy" id="73239"/>
    <lineage>
        <taxon>Eukaryota</taxon>
        <taxon>Sar</taxon>
        <taxon>Alveolata</taxon>
        <taxon>Apicomplexa</taxon>
        <taxon>Aconoidasida</taxon>
        <taxon>Haemosporida</taxon>
        <taxon>Plasmodiidae</taxon>
        <taxon>Plasmodium</taxon>
        <taxon>Plasmodium (Vinckeia)</taxon>
    </lineage>
</organism>
<dbReference type="Proteomes" id="UP000008553">
    <property type="component" value="Unassembled WGS sequence"/>
</dbReference>
<dbReference type="PANTHER" id="PTHR38796">
    <property type="match status" value="1"/>
</dbReference>
<comment type="subcellular location">
    <subcellularLocation>
        <location evidence="1">Cell membrane</location>
    </subcellularLocation>
    <subcellularLocation>
        <location evidence="2">Cell surface</location>
    </subcellularLocation>
</comment>
<accession>Q7RK05</accession>
<feature type="domain" description="6-Cys" evidence="10">
    <location>
        <begin position="169"/>
        <end position="296"/>
    </location>
</feature>
<keyword evidence="7" id="KW-1015">Disulfide bond</keyword>
<feature type="domain" description="6-Cys" evidence="10">
    <location>
        <begin position="24"/>
        <end position="166"/>
    </location>
</feature>
<keyword evidence="5" id="KW-0677">Repeat</keyword>
<sequence length="342" mass="39666">MVQIKKSILIYTILSYLLYTIKGLEHLCDFNENHTIEVTDTENHDIDNNCTLQPKLFDKVSIICGSKTINYKLHPENCFENVYDSPTSIISKPINEILPGSVNITNNDDPETGNKIVSMRIPPNFEENKVIYCYCDNRKNDTSYSRTIYEQDIKDLGTVKITIPVMKTKVDGCDFKKEESEIFTKGININSSEYYNVDDILCNVEAEPNKLIGFRCPDDYEVSPPDCFINAYNFDGKTEYIKNKIMLNSLIMDSHKKIYYSRVPNTVYGNPNFFCMCVKDNKKLIAHFNFISSPKYKPWGNYANQLYATSNSNYYEKTTSIMIKINKLFCSIYIHIYIFTYQ</sequence>
<proteinExistence type="predicted"/>
<dbReference type="EMBL" id="AABL01000877">
    <property type="protein sequence ID" value="EAA22632.1"/>
    <property type="molecule type" value="Genomic_DNA"/>
</dbReference>
<keyword evidence="3" id="KW-1003">Cell membrane</keyword>
<keyword evidence="12" id="KW-1185">Reference proteome</keyword>
<evidence type="ECO:0000256" key="6">
    <source>
        <dbReference type="ARBA" id="ARBA00023136"/>
    </source>
</evidence>
<dbReference type="InterPro" id="IPR038160">
    <property type="entry name" value="6_CYS_dom_sf"/>
</dbReference>
<dbReference type="InterPro" id="IPR010884">
    <property type="entry name" value="6_CYS_dom"/>
</dbReference>
<evidence type="ECO:0000256" key="7">
    <source>
        <dbReference type="ARBA" id="ARBA00023157"/>
    </source>
</evidence>
<evidence type="ECO:0000256" key="4">
    <source>
        <dbReference type="ARBA" id="ARBA00022729"/>
    </source>
</evidence>
<evidence type="ECO:0000259" key="10">
    <source>
        <dbReference type="PROSITE" id="PS51701"/>
    </source>
</evidence>
<dbReference type="InParanoid" id="Q7RK05"/>
<dbReference type="KEGG" id="pyo:PY17X_0112600"/>
<dbReference type="PROSITE" id="PS51701">
    <property type="entry name" value="6_CYS"/>
    <property type="match status" value="2"/>
</dbReference>
<evidence type="ECO:0000256" key="5">
    <source>
        <dbReference type="ARBA" id="ARBA00022737"/>
    </source>
</evidence>
<evidence type="ECO:0000256" key="1">
    <source>
        <dbReference type="ARBA" id="ARBA00004236"/>
    </source>
</evidence>
<dbReference type="GO" id="GO:0009986">
    <property type="term" value="C:cell surface"/>
    <property type="evidence" value="ECO:0007669"/>
    <property type="project" value="UniProtKB-SubCell"/>
</dbReference>
<keyword evidence="6" id="KW-0472">Membrane</keyword>
<evidence type="ECO:0000313" key="11">
    <source>
        <dbReference type="EMBL" id="EAA22632.1"/>
    </source>
</evidence>
<keyword evidence="4 9" id="KW-0732">Signal</keyword>
<reference evidence="11 12" key="1">
    <citation type="journal article" date="2002" name="Nature">
        <title>Genome sequence and comparative analysis of the model rodent malaria parasite Plasmodium yoelii yoelii.</title>
        <authorList>
            <person name="Carlton J.M."/>
            <person name="Angiuoli S.V."/>
            <person name="Suh B.B."/>
            <person name="Kooij T.W."/>
            <person name="Pertea M."/>
            <person name="Silva J.C."/>
            <person name="Ermolaeva M.D."/>
            <person name="Allen J.E."/>
            <person name="Selengut J.D."/>
            <person name="Koo H.L."/>
            <person name="Peterson J.D."/>
            <person name="Pop M."/>
            <person name="Kosack D.S."/>
            <person name="Shumway M.F."/>
            <person name="Bidwell S.L."/>
            <person name="Shallom S.J."/>
            <person name="van Aken S.E."/>
            <person name="Riedmuller S.B."/>
            <person name="Feldblyum T.V."/>
            <person name="Cho J.K."/>
            <person name="Quackenbush J."/>
            <person name="Sedegah M."/>
            <person name="Shoaibi A."/>
            <person name="Cummings L.M."/>
            <person name="Florens L."/>
            <person name="Yates J.R."/>
            <person name="Raine J.D."/>
            <person name="Sinden R.E."/>
            <person name="Harris M.A."/>
            <person name="Cunningham D.A."/>
            <person name="Preiser P.R."/>
            <person name="Bergman L.W."/>
            <person name="Vaidya A.B."/>
            <person name="van Lin L.H."/>
            <person name="Janse C.J."/>
            <person name="Waters A.P."/>
            <person name="Smith H.O."/>
            <person name="White O.R."/>
            <person name="Salzberg S.L."/>
            <person name="Venter J.C."/>
            <person name="Fraser C.M."/>
            <person name="Hoffman S.L."/>
            <person name="Gardner M.J."/>
            <person name="Carucci D.J."/>
        </authorList>
    </citation>
    <scope>NUCLEOTIDE SEQUENCE [LARGE SCALE GENOMIC DNA]</scope>
    <source>
        <strain evidence="11 12">17XNL</strain>
    </source>
</reference>
<evidence type="ECO:0000256" key="9">
    <source>
        <dbReference type="SAM" id="SignalP"/>
    </source>
</evidence>
<dbReference type="PANTHER" id="PTHR38796:SF1">
    <property type="entry name" value="ANCHORED PROTEIN, PUTATIVE (AFU_ORTHOLOGUE AFUA_4G09600)-RELATED"/>
    <property type="match status" value="1"/>
</dbReference>
<dbReference type="Gene3D" id="2.60.40.2860">
    <property type="match status" value="2"/>
</dbReference>
<feature type="chain" id="PRO_5004290606" evidence="9">
    <location>
        <begin position="24"/>
        <end position="342"/>
    </location>
</feature>
<evidence type="ECO:0000256" key="3">
    <source>
        <dbReference type="ARBA" id="ARBA00022475"/>
    </source>
</evidence>
<dbReference type="SMART" id="SM00970">
    <property type="entry name" value="s48_45"/>
    <property type="match status" value="2"/>
</dbReference>
<gene>
    <name evidence="11" type="ORF">PY03100</name>
</gene>
<dbReference type="STRING" id="73239.Q7RK05"/>
<dbReference type="AlphaFoldDB" id="Q7RK05"/>
<dbReference type="Pfam" id="PF07422">
    <property type="entry name" value="s48_45"/>
    <property type="match status" value="2"/>
</dbReference>